<reference evidence="2 3" key="1">
    <citation type="journal article" date="2009" name="Proc. Natl. Acad. Sci. U.S.A.">
        <title>Eukaryote-to-eukaryote gene transfer events revealed by the genome sequence of the wine yeast Saccharomyces cerevisiae EC1118.</title>
        <authorList>
            <person name="Novo M."/>
            <person name="Bigey F."/>
            <person name="Beyne E."/>
            <person name="Galeote V."/>
            <person name="Gavory F."/>
            <person name="Mallet S."/>
            <person name="Cambot B."/>
            <person name="Legras J.L."/>
            <person name="Wincker P."/>
            <person name="Casaregola S."/>
            <person name="Dequin S."/>
        </authorList>
    </citation>
    <scope>NUCLEOTIDE SEQUENCE [LARGE SCALE GENOMIC DNA]</scope>
    <source>
        <strain evidence="3">Lalvin EC1118 / Prise de mousse</strain>
    </source>
</reference>
<dbReference type="SMR" id="C8ZFC0"/>
<feature type="transmembrane region" description="Helical" evidence="1">
    <location>
        <begin position="42"/>
        <end position="62"/>
    </location>
</feature>
<keyword evidence="1" id="KW-0472">Membrane</keyword>
<proteinExistence type="predicted"/>
<evidence type="ECO:0000313" key="3">
    <source>
        <dbReference type="Proteomes" id="UP000000286"/>
    </source>
</evidence>
<name>C8ZFC0_YEAS8</name>
<protein>
    <submittedName>
        <fullName evidence="2">EC1118_1M3_4599p</fullName>
    </submittedName>
</protein>
<evidence type="ECO:0000313" key="2">
    <source>
        <dbReference type="EMBL" id="CAY82086.1"/>
    </source>
</evidence>
<evidence type="ECO:0000256" key="1">
    <source>
        <dbReference type="SAM" id="Phobius"/>
    </source>
</evidence>
<accession>C8ZFC0</accession>
<gene>
    <name evidence="2" type="ORF">EC1118_1M3_4599g</name>
</gene>
<dbReference type="AlphaFoldDB" id="C8ZFC0"/>
<dbReference type="HOGENOM" id="CLU_2279649_0_0_1"/>
<dbReference type="EMBL" id="FN393082">
    <property type="protein sequence ID" value="CAY82086.1"/>
    <property type="molecule type" value="Genomic_DNA"/>
</dbReference>
<dbReference type="Proteomes" id="UP000000286">
    <property type="component" value="Chromosome XIII"/>
</dbReference>
<organism evidence="2 3">
    <name type="scientific">Saccharomyces cerevisiae (strain Lalvin EC1118 / Prise de mousse)</name>
    <name type="common">Baker's yeast</name>
    <dbReference type="NCBI Taxonomy" id="643680"/>
    <lineage>
        <taxon>Eukaryota</taxon>
        <taxon>Fungi</taxon>
        <taxon>Dikarya</taxon>
        <taxon>Ascomycota</taxon>
        <taxon>Saccharomycotina</taxon>
        <taxon>Saccharomycetes</taxon>
        <taxon>Saccharomycetales</taxon>
        <taxon>Saccharomycetaceae</taxon>
        <taxon>Saccharomyces</taxon>
    </lineage>
</organism>
<sequence>MVPLILLILLFSKFSTFLRPVNHVLVTKYTAIVNTKWQTTPSIIDVTYTMHVFYMTIILILVRKQMQSIHAFLGSLCLPSHVLDFSIVRDILSWYFLETVAV</sequence>
<keyword evidence="1" id="KW-1133">Transmembrane helix</keyword>
<keyword evidence="1" id="KW-0812">Transmembrane</keyword>